<reference evidence="9 10" key="1">
    <citation type="submission" date="2020-08" db="EMBL/GenBank/DDBJ databases">
        <title>Genomic Encyclopedia of Type Strains, Phase IV (KMG-IV): sequencing the most valuable type-strain genomes for metagenomic binning, comparative biology and taxonomic classification.</title>
        <authorList>
            <person name="Goeker M."/>
        </authorList>
    </citation>
    <scope>NUCLEOTIDE SEQUENCE [LARGE SCALE GENOMIC DNA]</scope>
    <source>
        <strain evidence="9 10">DSM 23562</strain>
    </source>
</reference>
<keyword evidence="10" id="KW-1185">Reference proteome</keyword>
<dbReference type="Pfam" id="PF01120">
    <property type="entry name" value="Alpha_L_fucos"/>
    <property type="match status" value="1"/>
</dbReference>
<dbReference type="InterPro" id="IPR031919">
    <property type="entry name" value="Fucosidase_C"/>
</dbReference>
<dbReference type="InterPro" id="IPR000933">
    <property type="entry name" value="Glyco_hydro_29"/>
</dbReference>
<keyword evidence="4" id="KW-0732">Signal</keyword>
<dbReference type="RefSeq" id="WP_184196443.1">
    <property type="nucleotide sequence ID" value="NZ_JACHGW010000002.1"/>
</dbReference>
<dbReference type="EMBL" id="JACHGW010000002">
    <property type="protein sequence ID" value="MBB6050810.1"/>
    <property type="molecule type" value="Genomic_DNA"/>
</dbReference>
<evidence type="ECO:0000256" key="1">
    <source>
        <dbReference type="ARBA" id="ARBA00004071"/>
    </source>
</evidence>
<evidence type="ECO:0000259" key="7">
    <source>
        <dbReference type="Pfam" id="PF01120"/>
    </source>
</evidence>
<dbReference type="AlphaFoldDB" id="A0A7W9SQ79"/>
<dbReference type="PIRSF" id="PIRSF001092">
    <property type="entry name" value="Alpha-L-fucosidase"/>
    <property type="match status" value="1"/>
</dbReference>
<dbReference type="Pfam" id="PF16757">
    <property type="entry name" value="Fucosidase_C"/>
    <property type="match status" value="1"/>
</dbReference>
<dbReference type="GO" id="GO:0005764">
    <property type="term" value="C:lysosome"/>
    <property type="evidence" value="ECO:0007669"/>
    <property type="project" value="TreeGrafter"/>
</dbReference>
<dbReference type="PANTHER" id="PTHR10030">
    <property type="entry name" value="ALPHA-L-FUCOSIDASE"/>
    <property type="match status" value="1"/>
</dbReference>
<organism evidence="9 10">
    <name type="scientific">Armatimonas rosea</name>
    <dbReference type="NCBI Taxonomy" id="685828"/>
    <lineage>
        <taxon>Bacteria</taxon>
        <taxon>Bacillati</taxon>
        <taxon>Armatimonadota</taxon>
        <taxon>Armatimonadia</taxon>
        <taxon>Armatimonadales</taxon>
        <taxon>Armatimonadaceae</taxon>
        <taxon>Armatimonas</taxon>
    </lineage>
</organism>
<sequence>MSTLPTKTFQPTFESLTTFQCPEWFRDAKFGIWAHWGPQAVPMFGDWYARHLYHQGHKQYEHHLKTYGHPSVFGFKDIIPLWRAERFDPERLMALYKAAGARYFVSMGVHHDNFDLWRSTHQPWNATAQGPKRDIVGEWQAAARRHGLKFGVSEHLGASFTWWQGSHGSDKTGPLAGVPYDGADPQWQGLYHLPAQPGDTTWYSTDPRWARHWLARITDLVDQYKPDLLYSDGALPFGEVGRTLLAHFYNTVPDAVYNLKDWTHNPGHGEYVEGIGVQDVERGGLAAIKPAPWQTDTSIGDWFYNTDWKANDTGTMYRSAKWVLHTLIDVVSKNGNLLLNVIQRPDGSLDPEVEALLAELAAWMEVNGQAIHETRPWRVYGEGQTQTEPGHFKEDFAFTASDIRFTQAKDGSVLYALALGWPESNTLTLKSLSGHPVEYVELLGYPGSLAFQQTDHGLQVTLPNVPPSPIACVLKLR</sequence>
<evidence type="ECO:0000256" key="6">
    <source>
        <dbReference type="ARBA" id="ARBA00023295"/>
    </source>
</evidence>
<evidence type="ECO:0000256" key="5">
    <source>
        <dbReference type="ARBA" id="ARBA00022801"/>
    </source>
</evidence>
<evidence type="ECO:0000313" key="9">
    <source>
        <dbReference type="EMBL" id="MBB6050810.1"/>
    </source>
</evidence>
<dbReference type="PANTHER" id="PTHR10030:SF37">
    <property type="entry name" value="ALPHA-L-FUCOSIDASE-RELATED"/>
    <property type="match status" value="1"/>
</dbReference>
<dbReference type="GO" id="GO:0004560">
    <property type="term" value="F:alpha-L-fucosidase activity"/>
    <property type="evidence" value="ECO:0007669"/>
    <property type="project" value="UniProtKB-EC"/>
</dbReference>
<evidence type="ECO:0000259" key="8">
    <source>
        <dbReference type="Pfam" id="PF16757"/>
    </source>
</evidence>
<evidence type="ECO:0000256" key="4">
    <source>
        <dbReference type="ARBA" id="ARBA00022729"/>
    </source>
</evidence>
<dbReference type="Gene3D" id="3.20.20.80">
    <property type="entry name" value="Glycosidases"/>
    <property type="match status" value="1"/>
</dbReference>
<dbReference type="InterPro" id="IPR017853">
    <property type="entry name" value="GH"/>
</dbReference>
<gene>
    <name evidence="9" type="ORF">HNQ39_002601</name>
</gene>
<comment type="caution">
    <text evidence="9">The sequence shown here is derived from an EMBL/GenBank/DDBJ whole genome shotgun (WGS) entry which is preliminary data.</text>
</comment>
<evidence type="ECO:0000256" key="3">
    <source>
        <dbReference type="ARBA" id="ARBA00012662"/>
    </source>
</evidence>
<keyword evidence="5 9" id="KW-0378">Hydrolase</keyword>
<protein>
    <recommendedName>
        <fullName evidence="3">alpha-L-fucosidase</fullName>
        <ecNumber evidence="3">3.2.1.51</ecNumber>
    </recommendedName>
</protein>
<evidence type="ECO:0000313" key="10">
    <source>
        <dbReference type="Proteomes" id="UP000520814"/>
    </source>
</evidence>
<name>A0A7W9SQ79_ARMRO</name>
<dbReference type="InterPro" id="IPR013780">
    <property type="entry name" value="Glyco_hydro_b"/>
</dbReference>
<dbReference type="InterPro" id="IPR057739">
    <property type="entry name" value="Glyco_hydro_29_N"/>
</dbReference>
<dbReference type="EC" id="3.2.1.51" evidence="3"/>
<accession>A0A7W9SQ79</accession>
<proteinExistence type="inferred from homology"/>
<feature type="domain" description="Glycoside hydrolase family 29 N-terminal" evidence="7">
    <location>
        <begin position="6"/>
        <end position="369"/>
    </location>
</feature>
<dbReference type="InterPro" id="IPR016286">
    <property type="entry name" value="FUC_metazoa-typ"/>
</dbReference>
<dbReference type="SUPFAM" id="SSF51445">
    <property type="entry name" value="(Trans)glycosidases"/>
    <property type="match status" value="1"/>
</dbReference>
<keyword evidence="6 9" id="KW-0326">Glycosidase</keyword>
<evidence type="ECO:0000256" key="2">
    <source>
        <dbReference type="ARBA" id="ARBA00007951"/>
    </source>
</evidence>
<dbReference type="Proteomes" id="UP000520814">
    <property type="component" value="Unassembled WGS sequence"/>
</dbReference>
<comment type="similarity">
    <text evidence="2">Belongs to the glycosyl hydrolase 29 family.</text>
</comment>
<comment type="function">
    <text evidence="1">Alpha-L-fucosidase is responsible for hydrolyzing the alpha-1,6-linked fucose joined to the reducing-end N-acetylglucosamine of the carbohydrate moieties of glycoproteins.</text>
</comment>
<dbReference type="SMART" id="SM00812">
    <property type="entry name" value="Alpha_L_fucos"/>
    <property type="match status" value="1"/>
</dbReference>
<dbReference type="Gene3D" id="2.60.40.1180">
    <property type="entry name" value="Golgi alpha-mannosidase II"/>
    <property type="match status" value="1"/>
</dbReference>
<feature type="domain" description="Alpha-L-fucosidase C-terminal" evidence="8">
    <location>
        <begin position="400"/>
        <end position="474"/>
    </location>
</feature>
<dbReference type="GO" id="GO:0006004">
    <property type="term" value="P:fucose metabolic process"/>
    <property type="evidence" value="ECO:0007669"/>
    <property type="project" value="InterPro"/>
</dbReference>
<dbReference type="GO" id="GO:0016139">
    <property type="term" value="P:glycoside catabolic process"/>
    <property type="evidence" value="ECO:0007669"/>
    <property type="project" value="TreeGrafter"/>
</dbReference>